<protein>
    <submittedName>
        <fullName evidence="2">Uncharacterized protein</fullName>
    </submittedName>
</protein>
<evidence type="ECO:0000313" key="2">
    <source>
        <dbReference type="EMBL" id="CAL1570101.1"/>
    </source>
</evidence>
<evidence type="ECO:0000256" key="1">
    <source>
        <dbReference type="SAM" id="MobiDB-lite"/>
    </source>
</evidence>
<feature type="compositionally biased region" description="Basic and acidic residues" evidence="1">
    <location>
        <begin position="154"/>
        <end position="165"/>
    </location>
</feature>
<reference evidence="2 3" key="1">
    <citation type="submission" date="2024-04" db="EMBL/GenBank/DDBJ databases">
        <authorList>
            <person name="Waldvogel A.-M."/>
            <person name="Schoenle A."/>
        </authorList>
    </citation>
    <scope>NUCLEOTIDE SEQUENCE [LARGE SCALE GENOMIC DNA]</scope>
</reference>
<proteinExistence type="predicted"/>
<organism evidence="2 3">
    <name type="scientific">Knipowitschia caucasica</name>
    <name type="common">Caucasian dwarf goby</name>
    <name type="synonym">Pomatoschistus caucasicus</name>
    <dbReference type="NCBI Taxonomy" id="637954"/>
    <lineage>
        <taxon>Eukaryota</taxon>
        <taxon>Metazoa</taxon>
        <taxon>Chordata</taxon>
        <taxon>Craniata</taxon>
        <taxon>Vertebrata</taxon>
        <taxon>Euteleostomi</taxon>
        <taxon>Actinopterygii</taxon>
        <taxon>Neopterygii</taxon>
        <taxon>Teleostei</taxon>
        <taxon>Neoteleostei</taxon>
        <taxon>Acanthomorphata</taxon>
        <taxon>Gobiaria</taxon>
        <taxon>Gobiiformes</taxon>
        <taxon>Gobioidei</taxon>
        <taxon>Gobiidae</taxon>
        <taxon>Gobiinae</taxon>
        <taxon>Knipowitschia</taxon>
    </lineage>
</organism>
<keyword evidence="3" id="KW-1185">Reference proteome</keyword>
<evidence type="ECO:0000313" key="3">
    <source>
        <dbReference type="Proteomes" id="UP001497482"/>
    </source>
</evidence>
<feature type="compositionally biased region" description="Polar residues" evidence="1">
    <location>
        <begin position="98"/>
        <end position="113"/>
    </location>
</feature>
<dbReference type="AlphaFoldDB" id="A0AAV2J0S0"/>
<sequence>MSPILQHNNNNNYPCHQAGGPGALPHKCSLPLPLPSRPELSLTGLPLIRGLRAWALCSRNRQRHGPPGQLPVADVQLSAEWGLPLGTGIGALVATLQTSEGSSRTQTPVTQFLRSDRGKASPHTAPQPPGGLLRGWLQSKSGPPPLPPHTGASRPRERSGMRFIS</sequence>
<gene>
    <name evidence="2" type="ORF">KC01_LOCUS2442</name>
</gene>
<dbReference type="Proteomes" id="UP001497482">
    <property type="component" value="Chromosome 10"/>
</dbReference>
<name>A0AAV2J0S0_KNICA</name>
<accession>A0AAV2J0S0</accession>
<feature type="region of interest" description="Disordered" evidence="1">
    <location>
        <begin position="98"/>
        <end position="165"/>
    </location>
</feature>
<dbReference type="EMBL" id="OZ035832">
    <property type="protein sequence ID" value="CAL1570101.1"/>
    <property type="molecule type" value="Genomic_DNA"/>
</dbReference>